<accession>A0A1L9R9U5</accession>
<evidence type="ECO:0000256" key="3">
    <source>
        <dbReference type="ARBA" id="ARBA00022793"/>
    </source>
</evidence>
<evidence type="ECO:0000256" key="2">
    <source>
        <dbReference type="ARBA" id="ARBA00009533"/>
    </source>
</evidence>
<dbReference type="PROSITE" id="PS00392">
    <property type="entry name" value="DDC_GAD_HDC_YDC"/>
    <property type="match status" value="1"/>
</dbReference>
<dbReference type="EMBL" id="KV878216">
    <property type="protein sequence ID" value="OJJ30787.1"/>
    <property type="molecule type" value="Genomic_DNA"/>
</dbReference>
<dbReference type="STRING" id="1073089.A0A1L9R9U5"/>
<dbReference type="GO" id="GO:0019752">
    <property type="term" value="P:carboxylic acid metabolic process"/>
    <property type="evidence" value="ECO:0007669"/>
    <property type="project" value="InterPro"/>
</dbReference>
<comment type="cofactor">
    <cofactor evidence="1 6 7">
        <name>pyridoxal 5'-phosphate</name>
        <dbReference type="ChEBI" id="CHEBI:597326"/>
    </cofactor>
</comment>
<dbReference type="GeneID" id="63751916"/>
<dbReference type="PRINTS" id="PR00800">
    <property type="entry name" value="YHDCRBOXLASE"/>
</dbReference>
<evidence type="ECO:0000256" key="7">
    <source>
        <dbReference type="RuleBase" id="RU000382"/>
    </source>
</evidence>
<dbReference type="EMBL" id="KV878215">
    <property type="protein sequence ID" value="OJJ31694.1"/>
    <property type="molecule type" value="Genomic_DNA"/>
</dbReference>
<dbReference type="PANTHER" id="PTHR11999">
    <property type="entry name" value="GROUP II PYRIDOXAL-5-PHOSPHATE DECARBOXYLASE"/>
    <property type="match status" value="1"/>
</dbReference>
<dbReference type="VEuPathDB" id="FungiDB:ASPWEDRAFT_43646"/>
<dbReference type="PANTHER" id="PTHR11999:SF70">
    <property type="entry name" value="MIP05841P"/>
    <property type="match status" value="1"/>
</dbReference>
<dbReference type="Gene3D" id="3.90.1150.170">
    <property type="match status" value="1"/>
</dbReference>
<keyword evidence="3" id="KW-0210">Decarboxylase</keyword>
<dbReference type="Gene3D" id="3.40.640.10">
    <property type="entry name" value="Type I PLP-dependent aspartate aminotransferase-like (Major domain)"/>
    <property type="match status" value="1"/>
</dbReference>
<organism evidence="9 10">
    <name type="scientific">Aspergillus wentii DTO 134E9</name>
    <dbReference type="NCBI Taxonomy" id="1073089"/>
    <lineage>
        <taxon>Eukaryota</taxon>
        <taxon>Fungi</taxon>
        <taxon>Dikarya</taxon>
        <taxon>Ascomycota</taxon>
        <taxon>Pezizomycotina</taxon>
        <taxon>Eurotiomycetes</taxon>
        <taxon>Eurotiomycetidae</taxon>
        <taxon>Eurotiales</taxon>
        <taxon>Aspergillaceae</taxon>
        <taxon>Aspergillus</taxon>
        <taxon>Aspergillus subgen. Cremei</taxon>
    </lineage>
</organism>
<dbReference type="OrthoDB" id="2161780at2759"/>
<evidence type="ECO:0000256" key="4">
    <source>
        <dbReference type="ARBA" id="ARBA00022898"/>
    </source>
</evidence>
<dbReference type="Pfam" id="PF00282">
    <property type="entry name" value="Pyridoxal_deC"/>
    <property type="match status" value="1"/>
</dbReference>
<dbReference type="SUPFAM" id="SSF53383">
    <property type="entry name" value="PLP-dependent transferases"/>
    <property type="match status" value="1"/>
</dbReference>
<dbReference type="GO" id="GO:0030170">
    <property type="term" value="F:pyridoxal phosphate binding"/>
    <property type="evidence" value="ECO:0007669"/>
    <property type="project" value="InterPro"/>
</dbReference>
<name>A0A1L9R9U5_ASPWE</name>
<reference evidence="10" key="2">
    <citation type="journal article" date="2017" name="Genome Biol.">
        <title>Comparative genomics reveals high biological diversity and specific adaptations in the industrially and medically important fungal genus Aspergillus.</title>
        <authorList>
            <person name="de Vries R.P."/>
            <person name="Riley R."/>
            <person name="Wiebenga A."/>
            <person name="Aguilar-Osorio G."/>
            <person name="Amillis S."/>
            <person name="Uchima C.A."/>
            <person name="Anderluh G."/>
            <person name="Asadollahi M."/>
            <person name="Askin M."/>
            <person name="Barry K."/>
            <person name="Battaglia E."/>
            <person name="Bayram O."/>
            <person name="Benocci T."/>
            <person name="Braus-Stromeyer S.A."/>
            <person name="Caldana C."/>
            <person name="Canovas D."/>
            <person name="Cerqueira G.C."/>
            <person name="Chen F."/>
            <person name="Chen W."/>
            <person name="Choi C."/>
            <person name="Clum A."/>
            <person name="Dos Santos R.A."/>
            <person name="Damasio A.R."/>
            <person name="Diallinas G."/>
            <person name="Emri T."/>
            <person name="Fekete E."/>
            <person name="Flipphi M."/>
            <person name="Freyberg S."/>
            <person name="Gallo A."/>
            <person name="Gournas C."/>
            <person name="Habgood R."/>
            <person name="Hainaut M."/>
            <person name="Harispe M.L."/>
            <person name="Henrissat B."/>
            <person name="Hilden K.S."/>
            <person name="Hope R."/>
            <person name="Hossain A."/>
            <person name="Karabika E."/>
            <person name="Karaffa L."/>
            <person name="Karanyi Z."/>
            <person name="Krasevec N."/>
            <person name="Kuo A."/>
            <person name="Kusch H."/>
            <person name="LaButti K."/>
            <person name="Lagendijk E.L."/>
            <person name="Lapidus A."/>
            <person name="Levasseur A."/>
            <person name="Lindquist E."/>
            <person name="Lipzen A."/>
            <person name="Logrieco A.F."/>
            <person name="MacCabe A."/>
            <person name="Maekelae M.R."/>
            <person name="Malavazi I."/>
            <person name="Melin P."/>
            <person name="Meyer V."/>
            <person name="Mielnichuk N."/>
            <person name="Miskei M."/>
            <person name="Molnar A.P."/>
            <person name="Mule G."/>
            <person name="Ngan C.Y."/>
            <person name="Orejas M."/>
            <person name="Orosz E."/>
            <person name="Ouedraogo J.P."/>
            <person name="Overkamp K.M."/>
            <person name="Park H.-S."/>
            <person name="Perrone G."/>
            <person name="Piumi F."/>
            <person name="Punt P.J."/>
            <person name="Ram A.F."/>
            <person name="Ramon A."/>
            <person name="Rauscher S."/>
            <person name="Record E."/>
            <person name="Riano-Pachon D.M."/>
            <person name="Robert V."/>
            <person name="Roehrig J."/>
            <person name="Ruller R."/>
            <person name="Salamov A."/>
            <person name="Salih N.S."/>
            <person name="Samson R.A."/>
            <person name="Sandor E."/>
            <person name="Sanguinetti M."/>
            <person name="Schuetze T."/>
            <person name="Sepcic K."/>
            <person name="Shelest E."/>
            <person name="Sherlock G."/>
            <person name="Sophianopoulou V."/>
            <person name="Squina F.M."/>
            <person name="Sun H."/>
            <person name="Susca A."/>
            <person name="Todd R.B."/>
            <person name="Tsang A."/>
            <person name="Unkles S.E."/>
            <person name="van de Wiele N."/>
            <person name="van Rossen-Uffink D."/>
            <person name="Oliveira J.V."/>
            <person name="Vesth T.C."/>
            <person name="Visser J."/>
            <person name="Yu J.-H."/>
            <person name="Zhou M."/>
            <person name="Andersen M.R."/>
            <person name="Archer D.B."/>
            <person name="Baker S.E."/>
            <person name="Benoit I."/>
            <person name="Brakhage A.A."/>
            <person name="Braus G.H."/>
            <person name="Fischer R."/>
            <person name="Frisvad J.C."/>
            <person name="Goldman G.H."/>
            <person name="Houbraken J."/>
            <person name="Oakley B."/>
            <person name="Pocsi I."/>
            <person name="Scazzocchio C."/>
            <person name="Seiboth B."/>
            <person name="vanKuyk P.A."/>
            <person name="Wortman J."/>
            <person name="Dyer P.S."/>
            <person name="Grigoriev I.V."/>
        </authorList>
    </citation>
    <scope>NUCLEOTIDE SEQUENCE [LARGE SCALE GENOMIC DNA]</scope>
    <source>
        <strain evidence="10">DTO 134E9</strain>
    </source>
</reference>
<evidence type="ECO:0008006" key="11">
    <source>
        <dbReference type="Google" id="ProtNLM"/>
    </source>
</evidence>
<evidence type="ECO:0000313" key="9">
    <source>
        <dbReference type="EMBL" id="OJJ31694.1"/>
    </source>
</evidence>
<proteinExistence type="inferred from homology"/>
<comment type="similarity">
    <text evidence="2 7">Belongs to the group II decarboxylase family.</text>
</comment>
<dbReference type="InterPro" id="IPR002129">
    <property type="entry name" value="PyrdxlP-dep_de-COase"/>
</dbReference>
<dbReference type="Proteomes" id="UP000184383">
    <property type="component" value="Unassembled WGS sequence"/>
</dbReference>
<dbReference type="AlphaFoldDB" id="A0A1L9R9U5"/>
<evidence type="ECO:0000256" key="6">
    <source>
        <dbReference type="PIRSR" id="PIRSR602129-50"/>
    </source>
</evidence>
<sequence>MENRGDVELASSWESDVHTAADAVHEVARIFKDINLNIEKDDIVKTASDAEAASLKKYGTPGLARSVENVLQEAFEIFNYRMRMNHPRFFGFIPGPASPFSWLGETVTSAFNSFSGSRLQGSGPGAIETELIHWMASKAGLPATTAGGLSVSGGSMANLTAMVLARDHTMPCEKWPLGVAYVSDQTHSSVAKGLRILGFQAKQIHKIPSDEHFRMDVSSLKQAIQSDRDAGLCPFVIIASCGTTNTGSVDPLHGIVDVGRQEGLWIHVDGAYGASALLSESRAPLLDGLGGVDSISWDAHKWLFQTYGCGVLLVRDKEHLAQSFHTDAEYIRDAADGEDIPNFWNLGLELTRPARIMKLWFTLRILGVDKVDKVITHGCRLAEAAEMQLRSTPDWEVTSAASLAIVTFRFVPGGKNDDELDALNDAISKQLVLENVGGILTTKVKGKVVLRICALSPLLTESKMKAIIQEVDSVGRKVLQGFL</sequence>
<dbReference type="Gene3D" id="3.90.1150.10">
    <property type="entry name" value="Aspartate Aminotransferase, domain 1"/>
    <property type="match status" value="1"/>
</dbReference>
<dbReference type="RefSeq" id="XP_040685371.1">
    <property type="nucleotide sequence ID" value="XM_040836068.1"/>
</dbReference>
<dbReference type="GO" id="GO:0006520">
    <property type="term" value="P:amino acid metabolic process"/>
    <property type="evidence" value="ECO:0007669"/>
    <property type="project" value="InterPro"/>
</dbReference>
<evidence type="ECO:0000313" key="8">
    <source>
        <dbReference type="EMBL" id="OJJ30787.1"/>
    </source>
</evidence>
<evidence type="ECO:0000256" key="1">
    <source>
        <dbReference type="ARBA" id="ARBA00001933"/>
    </source>
</evidence>
<feature type="modified residue" description="N6-(pyridoxal phosphate)lysine" evidence="6">
    <location>
        <position position="301"/>
    </location>
</feature>
<dbReference type="InterPro" id="IPR010977">
    <property type="entry name" value="Aromatic_deC"/>
</dbReference>
<dbReference type="VEuPathDB" id="FungiDB:ASPWEDRAFT_44774"/>
<evidence type="ECO:0000313" key="10">
    <source>
        <dbReference type="Proteomes" id="UP000184383"/>
    </source>
</evidence>
<dbReference type="InterPro" id="IPR015421">
    <property type="entry name" value="PyrdxlP-dep_Trfase_major"/>
</dbReference>
<evidence type="ECO:0000256" key="5">
    <source>
        <dbReference type="ARBA" id="ARBA00023239"/>
    </source>
</evidence>
<keyword evidence="5 7" id="KW-0456">Lyase</keyword>
<dbReference type="GO" id="GO:0016831">
    <property type="term" value="F:carboxy-lyase activity"/>
    <property type="evidence" value="ECO:0007669"/>
    <property type="project" value="UniProtKB-KW"/>
</dbReference>
<dbReference type="InterPro" id="IPR015422">
    <property type="entry name" value="PyrdxlP-dep_Trfase_small"/>
</dbReference>
<dbReference type="InterPro" id="IPR015424">
    <property type="entry name" value="PyrdxlP-dep_Trfase"/>
</dbReference>
<reference evidence="9" key="1">
    <citation type="submission" date="2015-09" db="EMBL/GenBank/DDBJ databases">
        <title>Genomic diversity in the industrially and medically important fungal genus Aspergillus.</title>
        <authorList>
            <consortium name="DOE Joint Genome Institute"/>
            <person name="Riley R."/>
            <person name="Labutti K."/>
            <person name="Clum A."/>
            <person name="Sun H."/>
            <person name="Wiebenga A."/>
            <person name="De Vries R.P."/>
            <person name="Grigoriev I.V."/>
        </authorList>
    </citation>
    <scope>NUCLEOTIDE SEQUENCE [LARGE SCALE GENOMIC DNA]</scope>
    <source>
        <strain evidence="9">DTO 134E9</strain>
    </source>
</reference>
<dbReference type="InterPro" id="IPR021115">
    <property type="entry name" value="Pyridoxal-P_BS"/>
</dbReference>
<gene>
    <name evidence="9" type="ORF">ASPWEDRAFT_43646</name>
    <name evidence="8" type="ORF">ASPWEDRAFT_44774</name>
</gene>
<keyword evidence="10" id="KW-1185">Reference proteome</keyword>
<protein>
    <recommendedName>
        <fullName evidence="11">Glutamate decarboxylase</fullName>
    </recommendedName>
</protein>
<keyword evidence="4 6" id="KW-0663">Pyridoxal phosphate</keyword>